<dbReference type="InterPro" id="IPR019748">
    <property type="entry name" value="FERM_central"/>
</dbReference>
<evidence type="ECO:0008006" key="11">
    <source>
        <dbReference type="Google" id="ProtNLM"/>
    </source>
</evidence>
<dbReference type="InterPro" id="IPR051567">
    <property type="entry name" value="Unconventional_Myosin_ATPase"/>
</dbReference>
<dbReference type="GO" id="GO:0005856">
    <property type="term" value="C:cytoskeleton"/>
    <property type="evidence" value="ECO:0007669"/>
    <property type="project" value="InterPro"/>
</dbReference>
<feature type="domain" description="FERM" evidence="7">
    <location>
        <begin position="531"/>
        <end position="848"/>
    </location>
</feature>
<protein>
    <recommendedName>
        <fullName evidence="11">Unconventional myosin-XV</fullName>
    </recommendedName>
</protein>
<dbReference type="PROSITE" id="PS51016">
    <property type="entry name" value="MYTH4"/>
    <property type="match status" value="1"/>
</dbReference>
<dbReference type="InterPro" id="IPR041795">
    <property type="entry name" value="MyoXV_FERM_C"/>
</dbReference>
<feature type="region of interest" description="Disordered" evidence="6">
    <location>
        <begin position="149"/>
        <end position="196"/>
    </location>
</feature>
<dbReference type="VEuPathDB" id="VectorBase:LLONM1_010982"/>
<comment type="similarity">
    <text evidence="2">Belongs to the TRAFAC class myosin-kinesin ATPase superfamily. Myosin family.</text>
</comment>
<dbReference type="CDD" id="cd13201">
    <property type="entry name" value="FERM_C_MyoXV"/>
    <property type="match status" value="1"/>
</dbReference>
<dbReference type="SUPFAM" id="SSF50729">
    <property type="entry name" value="PH domain-like"/>
    <property type="match status" value="1"/>
</dbReference>
<dbReference type="PROSITE" id="PS50057">
    <property type="entry name" value="FERM_3"/>
    <property type="match status" value="1"/>
</dbReference>
<dbReference type="InterPro" id="IPR000299">
    <property type="entry name" value="FERM_domain"/>
</dbReference>
<organism evidence="9 10">
    <name type="scientific">Lutzomyia longipalpis</name>
    <name type="common">Sand fly</name>
    <dbReference type="NCBI Taxonomy" id="7200"/>
    <lineage>
        <taxon>Eukaryota</taxon>
        <taxon>Metazoa</taxon>
        <taxon>Ecdysozoa</taxon>
        <taxon>Arthropoda</taxon>
        <taxon>Hexapoda</taxon>
        <taxon>Insecta</taxon>
        <taxon>Pterygota</taxon>
        <taxon>Neoptera</taxon>
        <taxon>Endopterygota</taxon>
        <taxon>Diptera</taxon>
        <taxon>Nematocera</taxon>
        <taxon>Psychodoidea</taxon>
        <taxon>Psychodidae</taxon>
        <taxon>Lutzomyia</taxon>
        <taxon>Lutzomyia</taxon>
    </lineage>
</organism>
<dbReference type="PANTHER" id="PTHR22692:SF26">
    <property type="entry name" value="SH3 DOMAIN-CONTAINING PROTEIN"/>
    <property type="match status" value="1"/>
</dbReference>
<dbReference type="PANTHER" id="PTHR22692">
    <property type="entry name" value="MYOSIN VII, XV"/>
    <property type="match status" value="1"/>
</dbReference>
<reference evidence="9" key="1">
    <citation type="submission" date="2020-05" db="UniProtKB">
        <authorList>
            <consortium name="EnsemblMetazoa"/>
        </authorList>
    </citation>
    <scope>IDENTIFICATION</scope>
    <source>
        <strain evidence="9">Jacobina</strain>
    </source>
</reference>
<dbReference type="EMBL" id="AJWK01021391">
    <property type="status" value="NOT_ANNOTATED_CDS"/>
    <property type="molecule type" value="Genomic_DNA"/>
</dbReference>
<feature type="region of interest" description="Disordered" evidence="6">
    <location>
        <begin position="255"/>
        <end position="295"/>
    </location>
</feature>
<evidence type="ECO:0000259" key="8">
    <source>
        <dbReference type="PROSITE" id="PS51016"/>
    </source>
</evidence>
<feature type="region of interest" description="Disordered" evidence="6">
    <location>
        <begin position="1"/>
        <end position="96"/>
    </location>
</feature>
<evidence type="ECO:0000256" key="6">
    <source>
        <dbReference type="SAM" id="MobiDB-lite"/>
    </source>
</evidence>
<name>A0A1B0CP39_LUTLO</name>
<feature type="compositionally biased region" description="Polar residues" evidence="6">
    <location>
        <begin position="1"/>
        <end position="12"/>
    </location>
</feature>
<sequence>MLSMEKQSNSQKSLRDPKNTYKCYDSIPTPSPIVQEISDDNDSGGGAPKKAPAFPRPASLDSLVNSTDPDSSSDDDACDSDSSREIRKITGKTTAQVHRKCDLEDVMDKMEIPREPVIKAYLEKANQMNTEGASVRSMDEFMHKSSLKRHKKHMGDESKEEPIACTPNGTISSVSSTNSSLSSIAGKNRRSSITSSGSVGRMETIIEEPIEPKVSVKEILARFETLRESAEIHSKTSTLSSGARAAAAVLNANHTERHHHQEIARRTSSPAQQHHHSDEHEHHGRKSSSPGHHKTSINHQDVIMQQHVKDDETVPVNGAPAGSAKYSLLQFAAQHFRHDAHGEEAKVAPAVTRGEKRSSSSSSRPQLDLVRWQGMPLKTPLLRLPSDLAVLALECFECILRYCGDLPSDPDLTEVQCVYTILMHCHKHLTLRDEVYCQLMKQTTVNRSPNPESVQRAWRLLSILAAYFGCSDALRPYLMEHLSVAASDRRRSCHGTAAVCLTNLRKTARCGGRKNVPSVEEVTAVSAGRSARRQIYRLPGGAERVVNTRCSTVVADVIAELCSLLGIESTSEQQEFSLYCIVQGDAFTMPLAADEYILDVTTELLKSGQPFYLIFCRSVWHFPLKRDPAPTPLYVEVLFNQVAPDYLEGLLLELPGGGAPAPDVVRDMARVAALLHRAADLSHVPAMKEIKFLLPKPALGIRELRPAQWVALVQSAWPSVAILSPGQVKAQFLAVLATWPLFGSSFFAVKRVWADDLEESASIWRELILALNRKGILFLDPNSHETLQHWPFTEVISTRKVRSEDGALFLDMKVGNLMQQRVIRVQTEQAHEISRLVRQYITMAQVQQRDRRD</sequence>
<evidence type="ECO:0000259" key="7">
    <source>
        <dbReference type="PROSITE" id="PS50057"/>
    </source>
</evidence>
<evidence type="ECO:0000313" key="10">
    <source>
        <dbReference type="Proteomes" id="UP000092461"/>
    </source>
</evidence>
<proteinExistence type="inferred from homology"/>
<dbReference type="InterPro" id="IPR002404">
    <property type="entry name" value="IRS_PTB"/>
</dbReference>
<dbReference type="SMART" id="SM00139">
    <property type="entry name" value="MyTH4"/>
    <property type="match status" value="1"/>
</dbReference>
<evidence type="ECO:0000256" key="2">
    <source>
        <dbReference type="ARBA" id="ARBA00008314"/>
    </source>
</evidence>
<dbReference type="EMBL" id="AJWK01021392">
    <property type="status" value="NOT_ANNOTATED_CDS"/>
    <property type="molecule type" value="Genomic_DNA"/>
</dbReference>
<dbReference type="CDD" id="cd14473">
    <property type="entry name" value="FERM_B-lobe"/>
    <property type="match status" value="1"/>
</dbReference>
<feature type="compositionally biased region" description="Low complexity" evidence="6">
    <location>
        <begin position="172"/>
        <end position="183"/>
    </location>
</feature>
<feature type="compositionally biased region" description="Low complexity" evidence="6">
    <location>
        <begin position="48"/>
        <end position="58"/>
    </location>
</feature>
<feature type="domain" description="MyTH4" evidence="8">
    <location>
        <begin position="372"/>
        <end position="526"/>
    </location>
</feature>
<dbReference type="Pfam" id="PF02174">
    <property type="entry name" value="IRS"/>
    <property type="match status" value="1"/>
</dbReference>
<feature type="compositionally biased region" description="Basic residues" evidence="6">
    <location>
        <begin position="283"/>
        <end position="295"/>
    </location>
</feature>
<dbReference type="VEuPathDB" id="VectorBase:LLOJ006512"/>
<keyword evidence="4" id="KW-0677">Repeat</keyword>
<evidence type="ECO:0000256" key="1">
    <source>
        <dbReference type="ARBA" id="ARBA00004496"/>
    </source>
</evidence>
<dbReference type="InterPro" id="IPR000857">
    <property type="entry name" value="MyTH4_dom"/>
</dbReference>
<dbReference type="GO" id="GO:0003779">
    <property type="term" value="F:actin binding"/>
    <property type="evidence" value="ECO:0007669"/>
    <property type="project" value="UniProtKB-KW"/>
</dbReference>
<keyword evidence="5" id="KW-0009">Actin-binding</keyword>
<comment type="subcellular location">
    <subcellularLocation>
        <location evidence="1">Cytoplasm</location>
    </subcellularLocation>
</comment>
<dbReference type="InterPro" id="IPR038185">
    <property type="entry name" value="MyTH4_dom_sf"/>
</dbReference>
<dbReference type="Gene3D" id="1.25.40.530">
    <property type="entry name" value="MyTH4 domain"/>
    <property type="match status" value="1"/>
</dbReference>
<evidence type="ECO:0000256" key="3">
    <source>
        <dbReference type="ARBA" id="ARBA00022490"/>
    </source>
</evidence>
<evidence type="ECO:0000256" key="4">
    <source>
        <dbReference type="ARBA" id="ARBA00022737"/>
    </source>
</evidence>
<dbReference type="AlphaFoldDB" id="A0A1B0CP39"/>
<keyword evidence="10" id="KW-1185">Reference proteome</keyword>
<dbReference type="EnsemblMetazoa" id="LLOJ006512-RA">
    <property type="protein sequence ID" value="LLOJ006512-PA"/>
    <property type="gene ID" value="LLOJ006512"/>
</dbReference>
<dbReference type="Pfam" id="PF00784">
    <property type="entry name" value="MyTH4"/>
    <property type="match status" value="1"/>
</dbReference>
<dbReference type="Gene3D" id="2.30.29.30">
    <property type="entry name" value="Pleckstrin-homology domain (PH domain)/Phosphotyrosine-binding domain (PTB)"/>
    <property type="match status" value="1"/>
</dbReference>
<feature type="region of interest" description="Disordered" evidence="6">
    <location>
        <begin position="343"/>
        <end position="367"/>
    </location>
</feature>
<dbReference type="Proteomes" id="UP000092461">
    <property type="component" value="Unassembled WGS sequence"/>
</dbReference>
<keyword evidence="3" id="KW-0963">Cytoplasm</keyword>
<dbReference type="InterPro" id="IPR011993">
    <property type="entry name" value="PH-like_dom_sf"/>
</dbReference>
<evidence type="ECO:0000313" key="9">
    <source>
        <dbReference type="EnsemblMetazoa" id="LLOJ006512-PA"/>
    </source>
</evidence>
<accession>A0A1B0CP39</accession>
<evidence type="ECO:0000256" key="5">
    <source>
        <dbReference type="ARBA" id="ARBA00023203"/>
    </source>
</evidence>